<accession>A0A8H3ZBC2</accession>
<dbReference type="InterPro" id="IPR020846">
    <property type="entry name" value="MFS_dom"/>
</dbReference>
<feature type="transmembrane region" description="Helical" evidence="6">
    <location>
        <begin position="287"/>
        <end position="305"/>
    </location>
</feature>
<protein>
    <recommendedName>
        <fullName evidence="7">Major facilitator superfamily (MFS) profile domain-containing protein</fullName>
    </recommendedName>
</protein>
<dbReference type="Gene3D" id="1.20.1250.20">
    <property type="entry name" value="MFS general substrate transporter like domains"/>
    <property type="match status" value="1"/>
</dbReference>
<dbReference type="PANTHER" id="PTHR23501:SF67">
    <property type="entry name" value="MFS MULTIDRUG EFFLUX TRANSPORTER (EUROFUNG)"/>
    <property type="match status" value="1"/>
</dbReference>
<feature type="transmembrane region" description="Helical" evidence="6">
    <location>
        <begin position="326"/>
        <end position="349"/>
    </location>
</feature>
<feature type="transmembrane region" description="Helical" evidence="6">
    <location>
        <begin position="56"/>
        <end position="73"/>
    </location>
</feature>
<name>A0A8H3ZBC2_VENIN</name>
<reference evidence="8 9" key="1">
    <citation type="submission" date="2019-07" db="EMBL/GenBank/DDBJ databases">
        <title>Venturia inaequalis Genome Resource.</title>
        <authorList>
            <person name="Lichtner F.J."/>
        </authorList>
    </citation>
    <scope>NUCLEOTIDE SEQUENCE [LARGE SCALE GENOMIC DNA]</scope>
    <source>
        <strain evidence="8 9">DMI_063113</strain>
    </source>
</reference>
<feature type="transmembrane region" description="Helical" evidence="6">
    <location>
        <begin position="518"/>
        <end position="543"/>
    </location>
</feature>
<dbReference type="AlphaFoldDB" id="A0A8H3ZBC2"/>
<dbReference type="Proteomes" id="UP000490939">
    <property type="component" value="Unassembled WGS sequence"/>
</dbReference>
<feature type="transmembrane region" description="Helical" evidence="6">
    <location>
        <begin position="257"/>
        <end position="281"/>
    </location>
</feature>
<keyword evidence="4 6" id="KW-0472">Membrane</keyword>
<evidence type="ECO:0000313" key="9">
    <source>
        <dbReference type="Proteomes" id="UP000490939"/>
    </source>
</evidence>
<evidence type="ECO:0000256" key="3">
    <source>
        <dbReference type="ARBA" id="ARBA00022989"/>
    </source>
</evidence>
<dbReference type="PANTHER" id="PTHR23501">
    <property type="entry name" value="MAJOR FACILITATOR SUPERFAMILY"/>
    <property type="match status" value="1"/>
</dbReference>
<feature type="transmembrane region" description="Helical" evidence="6">
    <location>
        <begin position="149"/>
        <end position="170"/>
    </location>
</feature>
<comment type="subcellular location">
    <subcellularLocation>
        <location evidence="1">Membrane</location>
        <topology evidence="1">Multi-pass membrane protein</topology>
    </subcellularLocation>
</comment>
<keyword evidence="3 6" id="KW-1133">Transmembrane helix</keyword>
<feature type="transmembrane region" description="Helical" evidence="6">
    <location>
        <begin position="216"/>
        <end position="236"/>
    </location>
</feature>
<evidence type="ECO:0000259" key="7">
    <source>
        <dbReference type="PROSITE" id="PS50850"/>
    </source>
</evidence>
<dbReference type="InterPro" id="IPR011701">
    <property type="entry name" value="MFS"/>
</dbReference>
<keyword evidence="9" id="KW-1185">Reference proteome</keyword>
<dbReference type="Gene3D" id="1.20.1720.10">
    <property type="entry name" value="Multidrug resistance protein D"/>
    <property type="match status" value="1"/>
</dbReference>
<dbReference type="FunFam" id="1.20.1720.10:FF:000024">
    <property type="entry name" value="MFS multidrug transporter, putative"/>
    <property type="match status" value="1"/>
</dbReference>
<dbReference type="EMBL" id="WNWR01000049">
    <property type="protein sequence ID" value="KAE9992724.1"/>
    <property type="molecule type" value="Genomic_DNA"/>
</dbReference>
<feature type="compositionally biased region" description="Low complexity" evidence="5">
    <location>
        <begin position="1"/>
        <end position="17"/>
    </location>
</feature>
<keyword evidence="2 6" id="KW-0812">Transmembrane</keyword>
<sequence length="563" mass="60945">MSSTTPSETTPLLQEPTQPSNHHLPRHHHEGTEIEASNEQANSDSPYYGDYTKSQFWFLYGPILFMYFLAQFDSTLMASSHPVITSYFHASNAASWLSTVFMLTSTAFQPLFGRVSDTLGRRPLYIFSLVMFAATTLWCSVAQSIGSFIAARAFCGLGAGGVMAMGSIITNDLIKIEFRGTYQAYINLFYGLGAASGAAFGGFLCDRLGWRWTFGVQVPPILVLLICGIFSVPSDLGPNLARHTGQKWYQTLKGFDLAGSFCLTLTTASLILGLNLGGTIFPWKHPIVISALVISGLTAASLIRIESRAHRPVMPLAMLSKSPRANLVFSNFFVTLGINTVLFNAPLYFQAVKLDSASVSGFRLAAPSIVQTIFAVATGFFITYTGRMKSPQVLGAICMLVGGIVLSCMWDGIPSWLATLFVVPPSLGLAIMCPTTSIAVLAVSSQSDQAVMTSTLSLWRNLGTALGVAISSLIVQNGLIVYLDRYITGPNKSELIQNVLKSVATIRELEGLHQHEAIMAYAAALRLAFISSILYFVIVNVLILPIQLPRLGKGKVAADVEEE</sequence>
<dbReference type="GO" id="GO:0015174">
    <property type="term" value="F:basic amino acid transmembrane transporter activity"/>
    <property type="evidence" value="ECO:0007669"/>
    <property type="project" value="TreeGrafter"/>
</dbReference>
<evidence type="ECO:0000256" key="6">
    <source>
        <dbReference type="SAM" id="Phobius"/>
    </source>
</evidence>
<feature type="transmembrane region" description="Helical" evidence="6">
    <location>
        <begin position="93"/>
        <end position="112"/>
    </location>
</feature>
<feature type="domain" description="Major facilitator superfamily (MFS) profile" evidence="7">
    <location>
        <begin position="59"/>
        <end position="549"/>
    </location>
</feature>
<evidence type="ECO:0000256" key="2">
    <source>
        <dbReference type="ARBA" id="ARBA00022692"/>
    </source>
</evidence>
<dbReference type="SUPFAM" id="SSF103473">
    <property type="entry name" value="MFS general substrate transporter"/>
    <property type="match status" value="1"/>
</dbReference>
<evidence type="ECO:0000313" key="8">
    <source>
        <dbReference type="EMBL" id="KAE9992724.1"/>
    </source>
</evidence>
<feature type="transmembrane region" description="Helical" evidence="6">
    <location>
        <begin position="464"/>
        <end position="483"/>
    </location>
</feature>
<gene>
    <name evidence="8" type="ORF">EG327_007946</name>
</gene>
<dbReference type="GO" id="GO:0000329">
    <property type="term" value="C:fungal-type vacuole membrane"/>
    <property type="evidence" value="ECO:0007669"/>
    <property type="project" value="TreeGrafter"/>
</dbReference>
<comment type="caution">
    <text evidence="8">The sequence shown here is derived from an EMBL/GenBank/DDBJ whole genome shotgun (WGS) entry which is preliminary data.</text>
</comment>
<feature type="transmembrane region" description="Helical" evidence="6">
    <location>
        <begin position="419"/>
        <end position="443"/>
    </location>
</feature>
<feature type="region of interest" description="Disordered" evidence="5">
    <location>
        <begin position="1"/>
        <end position="41"/>
    </location>
</feature>
<dbReference type="PROSITE" id="PS50850">
    <property type="entry name" value="MFS"/>
    <property type="match status" value="1"/>
</dbReference>
<proteinExistence type="predicted"/>
<evidence type="ECO:0000256" key="1">
    <source>
        <dbReference type="ARBA" id="ARBA00004141"/>
    </source>
</evidence>
<evidence type="ECO:0000256" key="4">
    <source>
        <dbReference type="ARBA" id="ARBA00023136"/>
    </source>
</evidence>
<dbReference type="Pfam" id="PF07690">
    <property type="entry name" value="MFS_1"/>
    <property type="match status" value="1"/>
</dbReference>
<feature type="transmembrane region" description="Helical" evidence="6">
    <location>
        <begin position="124"/>
        <end position="143"/>
    </location>
</feature>
<feature type="transmembrane region" description="Helical" evidence="6">
    <location>
        <begin position="369"/>
        <end position="386"/>
    </location>
</feature>
<dbReference type="InterPro" id="IPR036259">
    <property type="entry name" value="MFS_trans_sf"/>
</dbReference>
<feature type="transmembrane region" description="Helical" evidence="6">
    <location>
        <begin position="182"/>
        <end position="204"/>
    </location>
</feature>
<evidence type="ECO:0000256" key="5">
    <source>
        <dbReference type="SAM" id="MobiDB-lite"/>
    </source>
</evidence>
<organism evidence="8 9">
    <name type="scientific">Venturia inaequalis</name>
    <name type="common">Apple scab fungus</name>
    <dbReference type="NCBI Taxonomy" id="5025"/>
    <lineage>
        <taxon>Eukaryota</taxon>
        <taxon>Fungi</taxon>
        <taxon>Dikarya</taxon>
        <taxon>Ascomycota</taxon>
        <taxon>Pezizomycotina</taxon>
        <taxon>Dothideomycetes</taxon>
        <taxon>Pleosporomycetidae</taxon>
        <taxon>Venturiales</taxon>
        <taxon>Venturiaceae</taxon>
        <taxon>Venturia</taxon>
    </lineage>
</organism>
<feature type="transmembrane region" description="Helical" evidence="6">
    <location>
        <begin position="393"/>
        <end position="413"/>
    </location>
</feature>